<proteinExistence type="predicted"/>
<feature type="region of interest" description="Disordered" evidence="1">
    <location>
        <begin position="77"/>
        <end position="110"/>
    </location>
</feature>
<sequence>MGATLDLLREMFPGKAMLTAEDVARVLGRESNRAGREAVAAGLRRGDLLPGLRKVMGRWLVPITALADWIDGLAESAKTSGPQVGPARRSVVPNSQQAADEPRRGRLPNKLREAQRRARANHFMGEVIALLDYDAFVKELAPGGG</sequence>
<dbReference type="Proteomes" id="UP000248597">
    <property type="component" value="Unassembled WGS sequence"/>
</dbReference>
<evidence type="ECO:0000313" key="2">
    <source>
        <dbReference type="EMBL" id="PZQ19667.1"/>
    </source>
</evidence>
<evidence type="ECO:0000313" key="3">
    <source>
        <dbReference type="Proteomes" id="UP000248597"/>
    </source>
</evidence>
<organism evidence="2 3">
    <name type="scientific">Sphingopyxis macrogoltabida</name>
    <name type="common">Sphingomonas macrogoltabidus</name>
    <dbReference type="NCBI Taxonomy" id="33050"/>
    <lineage>
        <taxon>Bacteria</taxon>
        <taxon>Pseudomonadati</taxon>
        <taxon>Pseudomonadota</taxon>
        <taxon>Alphaproteobacteria</taxon>
        <taxon>Sphingomonadales</taxon>
        <taxon>Sphingomonadaceae</taxon>
        <taxon>Sphingopyxis</taxon>
    </lineage>
</organism>
<feature type="compositionally biased region" description="Basic and acidic residues" evidence="1">
    <location>
        <begin position="100"/>
        <end position="110"/>
    </location>
</feature>
<comment type="caution">
    <text evidence="2">The sequence shown here is derived from an EMBL/GenBank/DDBJ whole genome shotgun (WGS) entry which is preliminary data.</text>
</comment>
<accession>A0A2W5MIF4</accession>
<evidence type="ECO:0000256" key="1">
    <source>
        <dbReference type="SAM" id="MobiDB-lite"/>
    </source>
</evidence>
<name>A0A2W5MIF4_SPHMC</name>
<dbReference type="EMBL" id="QFPJ01000132">
    <property type="protein sequence ID" value="PZQ19667.1"/>
    <property type="molecule type" value="Genomic_DNA"/>
</dbReference>
<dbReference type="AlphaFoldDB" id="A0A2W5MIF4"/>
<gene>
    <name evidence="2" type="ORF">DI569_16965</name>
</gene>
<protein>
    <submittedName>
        <fullName evidence="2">Uncharacterized protein</fullName>
    </submittedName>
</protein>
<reference evidence="2 3" key="1">
    <citation type="submission" date="2017-08" db="EMBL/GenBank/DDBJ databases">
        <title>Infants hospitalized years apart are colonized by the same room-sourced microbial strains.</title>
        <authorList>
            <person name="Brooks B."/>
            <person name="Olm M.R."/>
            <person name="Firek B.A."/>
            <person name="Baker R."/>
            <person name="Thomas B.C."/>
            <person name="Morowitz M.J."/>
            <person name="Banfield J.F."/>
        </authorList>
    </citation>
    <scope>NUCLEOTIDE SEQUENCE [LARGE SCALE GENOMIC DNA]</scope>
    <source>
        <strain evidence="2">S2_005_003_R2_47</strain>
    </source>
</reference>